<comment type="caution">
    <text evidence="2">The sequence shown here is derived from an EMBL/GenBank/DDBJ whole genome shotgun (WGS) entry which is preliminary data.</text>
</comment>
<name>A0A9D3XQ28_9SAUR</name>
<feature type="region of interest" description="Disordered" evidence="1">
    <location>
        <begin position="1"/>
        <end position="26"/>
    </location>
</feature>
<sequence length="125" mass="13420">MGAVCDPLSYNTSSSQSPHSTLQWAETRRKRGSECIVRRASSTIGKLSMALTGSSNQVEPLPWPTWSSQWGFHPLLDTDVGPGDKAPGNSKSAVKGRNCTKVLAGRVLWSLRRLPSLEGGGLGQK</sequence>
<dbReference type="EMBL" id="JAHDVG010000465">
    <property type="protein sequence ID" value="KAH1184008.1"/>
    <property type="molecule type" value="Genomic_DNA"/>
</dbReference>
<dbReference type="AlphaFoldDB" id="A0A9D3XQ28"/>
<evidence type="ECO:0000313" key="3">
    <source>
        <dbReference type="Proteomes" id="UP000827986"/>
    </source>
</evidence>
<evidence type="ECO:0000256" key="1">
    <source>
        <dbReference type="SAM" id="MobiDB-lite"/>
    </source>
</evidence>
<keyword evidence="3" id="KW-1185">Reference proteome</keyword>
<organism evidence="2 3">
    <name type="scientific">Mauremys mutica</name>
    <name type="common">yellowpond turtle</name>
    <dbReference type="NCBI Taxonomy" id="74926"/>
    <lineage>
        <taxon>Eukaryota</taxon>
        <taxon>Metazoa</taxon>
        <taxon>Chordata</taxon>
        <taxon>Craniata</taxon>
        <taxon>Vertebrata</taxon>
        <taxon>Euteleostomi</taxon>
        <taxon>Archelosauria</taxon>
        <taxon>Testudinata</taxon>
        <taxon>Testudines</taxon>
        <taxon>Cryptodira</taxon>
        <taxon>Durocryptodira</taxon>
        <taxon>Testudinoidea</taxon>
        <taxon>Geoemydidae</taxon>
        <taxon>Geoemydinae</taxon>
        <taxon>Mauremys</taxon>
    </lineage>
</organism>
<dbReference type="Proteomes" id="UP000827986">
    <property type="component" value="Unassembled WGS sequence"/>
</dbReference>
<protein>
    <submittedName>
        <fullName evidence="2">Uncharacterized protein</fullName>
    </submittedName>
</protein>
<proteinExistence type="predicted"/>
<reference evidence="2" key="1">
    <citation type="submission" date="2021-09" db="EMBL/GenBank/DDBJ databases">
        <title>The genome of Mauremys mutica provides insights into the evolution of semi-aquatic lifestyle.</title>
        <authorList>
            <person name="Gong S."/>
            <person name="Gao Y."/>
        </authorList>
    </citation>
    <scope>NUCLEOTIDE SEQUENCE</scope>
    <source>
        <strain evidence="2">MM-2020</strain>
        <tissue evidence="2">Muscle</tissue>
    </source>
</reference>
<accession>A0A9D3XQ28</accession>
<feature type="compositionally biased region" description="Polar residues" evidence="1">
    <location>
        <begin position="9"/>
        <end position="24"/>
    </location>
</feature>
<gene>
    <name evidence="2" type="ORF">KIL84_014624</name>
</gene>
<evidence type="ECO:0000313" key="2">
    <source>
        <dbReference type="EMBL" id="KAH1184008.1"/>
    </source>
</evidence>